<feature type="region of interest" description="Disordered" evidence="4">
    <location>
        <begin position="565"/>
        <end position="624"/>
    </location>
</feature>
<dbReference type="OrthoDB" id="6283463at2759"/>
<gene>
    <name evidence="6" type="ORF">TrLO_g13086</name>
</gene>
<evidence type="ECO:0000313" key="7">
    <source>
        <dbReference type="Proteomes" id="UP001165122"/>
    </source>
</evidence>
<dbReference type="InterPro" id="IPR028307">
    <property type="entry name" value="Lin-54_fam"/>
</dbReference>
<evidence type="ECO:0000259" key="5">
    <source>
        <dbReference type="PROSITE" id="PS51634"/>
    </source>
</evidence>
<feature type="compositionally biased region" description="Polar residues" evidence="4">
    <location>
        <begin position="99"/>
        <end position="116"/>
    </location>
</feature>
<feature type="compositionally biased region" description="Basic residues" evidence="4">
    <location>
        <begin position="575"/>
        <end position="584"/>
    </location>
</feature>
<feature type="domain" description="CRC" evidence="5">
    <location>
        <begin position="268"/>
        <end position="382"/>
    </location>
</feature>
<dbReference type="PANTHER" id="PTHR12446:SF34">
    <property type="entry name" value="PROTEIN LIN-54 HOMOLOG"/>
    <property type="match status" value="1"/>
</dbReference>
<sequence length="624" mass="67929">MSRSFKKPSVDTSVPSPDKEIDIEFLGDLNTTTWANLVQQGDGQQGSFEFNLSPLNNPSHDRTQGGKIAEKVGNMMGNMVGSNMFPPPAPPQQRAPVSRQGSGNAAFSSYPQPYSHSGLTPSNLVVPTPSNFNFSGFEAAPTSVSYVPSNFWSTKNSTGKKGGFSDSPDKGIPDKGIPEQPLSAKGRQLFFQHIAGPTSSSPSSRGSTPPTTSTTTSSANTRKRGTASTAQKRGGRGSSNKSIIIKLAKDAARIAHEQYVGSHLKLSEERRCKCKKSRCLKLYCECFAAHVYCTMGQCRCMDCNNLEQFETSRVAAIESALSRNPSAFTNKVTKSQKRNAMTKSTGCNCKKSLCLKKYCECFFTGMLCVGDCKCVNCENYAGSVALEGKRDAMRKEKESADLAAKVGAAAAQAVRSNGVDAEEVKRQAHLQKQQQLRAQREVQQQQQQQQLEMQQQYQIERQQQMQEEHRLAQNAMPELRYNDSIEPDFTYKMGNLGVKSAKKGFKPPAVSTDVDDDHMTGNVPTPTAYKSPKYKQFKEDFNVHLTDEDWSYAAEVAADILNLPDSTKSLSGKSPVHKKNRFGRSPRWGDSQQGGSTGAPPPSGIGGENEGFGGASGAKFDFGV</sequence>
<dbReference type="InterPro" id="IPR005172">
    <property type="entry name" value="CRC"/>
</dbReference>
<organism evidence="6 7">
    <name type="scientific">Triparma laevis f. longispina</name>
    <dbReference type="NCBI Taxonomy" id="1714387"/>
    <lineage>
        <taxon>Eukaryota</taxon>
        <taxon>Sar</taxon>
        <taxon>Stramenopiles</taxon>
        <taxon>Ochrophyta</taxon>
        <taxon>Bolidophyceae</taxon>
        <taxon>Parmales</taxon>
        <taxon>Triparmaceae</taxon>
        <taxon>Triparma</taxon>
    </lineage>
</organism>
<dbReference type="Pfam" id="PF03638">
    <property type="entry name" value="TCR"/>
    <property type="match status" value="2"/>
</dbReference>
<feature type="region of interest" description="Disordered" evidence="4">
    <location>
        <begin position="45"/>
        <end position="65"/>
    </location>
</feature>
<feature type="region of interest" description="Disordered" evidence="4">
    <location>
        <begin position="194"/>
        <end position="241"/>
    </location>
</feature>
<evidence type="ECO:0000256" key="1">
    <source>
        <dbReference type="ARBA" id="ARBA00004123"/>
    </source>
</evidence>
<dbReference type="PANTHER" id="PTHR12446">
    <property type="entry name" value="TESMIN/TSO1-RELATED"/>
    <property type="match status" value="1"/>
</dbReference>
<feature type="compositionally biased region" description="Basic and acidic residues" evidence="4">
    <location>
        <begin position="167"/>
        <end position="177"/>
    </location>
</feature>
<accession>A0A9W7FKL3</accession>
<keyword evidence="7" id="KW-1185">Reference proteome</keyword>
<dbReference type="Proteomes" id="UP001165122">
    <property type="component" value="Unassembled WGS sequence"/>
</dbReference>
<feature type="compositionally biased region" description="Low complexity" evidence="4">
    <location>
        <begin position="197"/>
        <end position="218"/>
    </location>
</feature>
<comment type="caution">
    <text evidence="6">The sequence shown here is derived from an EMBL/GenBank/DDBJ whole genome shotgun (WGS) entry which is preliminary data.</text>
</comment>
<evidence type="ECO:0000256" key="3">
    <source>
        <dbReference type="ARBA" id="ARBA00023242"/>
    </source>
</evidence>
<dbReference type="GO" id="GO:0005634">
    <property type="term" value="C:nucleus"/>
    <property type="evidence" value="ECO:0007669"/>
    <property type="project" value="UniProtKB-SubCell"/>
</dbReference>
<evidence type="ECO:0000256" key="4">
    <source>
        <dbReference type="SAM" id="MobiDB-lite"/>
    </source>
</evidence>
<dbReference type="EMBL" id="BRXW01000209">
    <property type="protein sequence ID" value="GMI14272.1"/>
    <property type="molecule type" value="Genomic_DNA"/>
</dbReference>
<feature type="compositionally biased region" description="Polar residues" evidence="4">
    <location>
        <begin position="45"/>
        <end position="58"/>
    </location>
</feature>
<name>A0A9W7FKL3_9STRA</name>
<feature type="compositionally biased region" description="Gly residues" evidence="4">
    <location>
        <begin position="604"/>
        <end position="616"/>
    </location>
</feature>
<dbReference type="SMART" id="SM01114">
    <property type="entry name" value="CXC"/>
    <property type="match status" value="2"/>
</dbReference>
<evidence type="ECO:0000313" key="6">
    <source>
        <dbReference type="EMBL" id="GMI14272.1"/>
    </source>
</evidence>
<dbReference type="PROSITE" id="PS51634">
    <property type="entry name" value="CRC"/>
    <property type="match status" value="1"/>
</dbReference>
<keyword evidence="3" id="KW-0539">Nucleus</keyword>
<dbReference type="InterPro" id="IPR033467">
    <property type="entry name" value="Tesmin/TSO1-like_CXC"/>
</dbReference>
<protein>
    <recommendedName>
        <fullName evidence="5">CRC domain-containing protein</fullName>
    </recommendedName>
</protein>
<evidence type="ECO:0000256" key="2">
    <source>
        <dbReference type="ARBA" id="ARBA00007267"/>
    </source>
</evidence>
<feature type="region of interest" description="Disordered" evidence="4">
    <location>
        <begin position="155"/>
        <end position="181"/>
    </location>
</feature>
<comment type="similarity">
    <text evidence="2">Belongs to the lin-54 family.</text>
</comment>
<dbReference type="GO" id="GO:0006355">
    <property type="term" value="P:regulation of DNA-templated transcription"/>
    <property type="evidence" value="ECO:0007669"/>
    <property type="project" value="TreeGrafter"/>
</dbReference>
<comment type="subcellular location">
    <subcellularLocation>
        <location evidence="1">Nucleus</location>
    </subcellularLocation>
</comment>
<reference evidence="7" key="1">
    <citation type="journal article" date="2023" name="Commun. Biol.">
        <title>Genome analysis of Parmales, the sister group of diatoms, reveals the evolutionary specialization of diatoms from phago-mixotrophs to photoautotrophs.</title>
        <authorList>
            <person name="Ban H."/>
            <person name="Sato S."/>
            <person name="Yoshikawa S."/>
            <person name="Yamada K."/>
            <person name="Nakamura Y."/>
            <person name="Ichinomiya M."/>
            <person name="Sato N."/>
            <person name="Blanc-Mathieu R."/>
            <person name="Endo H."/>
            <person name="Kuwata A."/>
            <person name="Ogata H."/>
        </authorList>
    </citation>
    <scope>NUCLEOTIDE SEQUENCE [LARGE SCALE GENOMIC DNA]</scope>
    <source>
        <strain evidence="7">NIES 3700</strain>
    </source>
</reference>
<dbReference type="AlphaFoldDB" id="A0A9W7FKL3"/>
<feature type="region of interest" description="Disordered" evidence="4">
    <location>
        <begin position="82"/>
        <end position="116"/>
    </location>
</feature>
<proteinExistence type="inferred from homology"/>